<dbReference type="AlphaFoldDB" id="A0A1T4WKH0"/>
<evidence type="ECO:0000256" key="2">
    <source>
        <dbReference type="ARBA" id="ARBA00023125"/>
    </source>
</evidence>
<dbReference type="InterPro" id="IPR036388">
    <property type="entry name" value="WH-like_DNA-bd_sf"/>
</dbReference>
<dbReference type="EMBL" id="FUYH01000002">
    <property type="protein sequence ID" value="SKA77856.1"/>
    <property type="molecule type" value="Genomic_DNA"/>
</dbReference>
<name>A0A1T4WKH0_9CLOT</name>
<gene>
    <name evidence="5" type="ORF">SAMN05443428_10273</name>
</gene>
<reference evidence="6" key="1">
    <citation type="submission" date="2017-02" db="EMBL/GenBank/DDBJ databases">
        <authorList>
            <person name="Varghese N."/>
            <person name="Submissions S."/>
        </authorList>
    </citation>
    <scope>NUCLEOTIDE SEQUENCE [LARGE SCALE GENOMIC DNA]</scope>
    <source>
        <strain evidence="6">USBA 833</strain>
    </source>
</reference>
<keyword evidence="2" id="KW-0238">DNA-binding</keyword>
<dbReference type="PANTHER" id="PTHR42756">
    <property type="entry name" value="TRANSCRIPTIONAL REGULATOR, MARR"/>
    <property type="match status" value="1"/>
</dbReference>
<dbReference type="InterPro" id="IPR023187">
    <property type="entry name" value="Tscrpt_reg_MarR-type_CS"/>
</dbReference>
<protein>
    <submittedName>
        <fullName evidence="5">Transcriptional regulator, MarR family</fullName>
    </submittedName>
</protein>
<dbReference type="SMART" id="SM00347">
    <property type="entry name" value="HTH_MARR"/>
    <property type="match status" value="1"/>
</dbReference>
<accession>A0A1T4WKH0</accession>
<evidence type="ECO:0000313" key="6">
    <source>
        <dbReference type="Proteomes" id="UP000190105"/>
    </source>
</evidence>
<sequence length="161" mass="18821">MNDVDNILDFFIDNVKKLFFPEEWIKIDLKFSKYELFTMLFIDRKSEVTMTELVGYINCPMSTATGIVDRLVRNGYVSRSRSETDRRIVVIKLTDAGCKFINDLRDTISKYLKIILEDLTGEEKQFLIGIAFKIMNKLQTDINIMENTDEDKTVIKKIDIE</sequence>
<evidence type="ECO:0000259" key="4">
    <source>
        <dbReference type="PROSITE" id="PS50995"/>
    </source>
</evidence>
<keyword evidence="1" id="KW-0805">Transcription regulation</keyword>
<dbReference type="InterPro" id="IPR000835">
    <property type="entry name" value="HTH_MarR-typ"/>
</dbReference>
<keyword evidence="6" id="KW-1185">Reference proteome</keyword>
<dbReference type="SUPFAM" id="SSF46785">
    <property type="entry name" value="Winged helix' DNA-binding domain"/>
    <property type="match status" value="1"/>
</dbReference>
<dbReference type="Gene3D" id="1.10.10.10">
    <property type="entry name" value="Winged helix-like DNA-binding domain superfamily/Winged helix DNA-binding domain"/>
    <property type="match status" value="1"/>
</dbReference>
<dbReference type="STRING" id="1147123.SAMN05443428_10273"/>
<dbReference type="InterPro" id="IPR036390">
    <property type="entry name" value="WH_DNA-bd_sf"/>
</dbReference>
<dbReference type="Pfam" id="PF01047">
    <property type="entry name" value="MarR"/>
    <property type="match status" value="1"/>
</dbReference>
<dbReference type="GO" id="GO:0003677">
    <property type="term" value="F:DNA binding"/>
    <property type="evidence" value="ECO:0007669"/>
    <property type="project" value="UniProtKB-KW"/>
</dbReference>
<dbReference type="RefSeq" id="WP_078695377.1">
    <property type="nucleotide sequence ID" value="NZ_FUYH01000002.1"/>
</dbReference>
<feature type="domain" description="HTH marR-type" evidence="4">
    <location>
        <begin position="1"/>
        <end position="136"/>
    </location>
</feature>
<dbReference type="PROSITE" id="PS50995">
    <property type="entry name" value="HTH_MARR_2"/>
    <property type="match status" value="1"/>
</dbReference>
<dbReference type="OrthoDB" id="327696at2"/>
<evidence type="ECO:0000256" key="1">
    <source>
        <dbReference type="ARBA" id="ARBA00023015"/>
    </source>
</evidence>
<proteinExistence type="predicted"/>
<dbReference type="GO" id="GO:0003700">
    <property type="term" value="F:DNA-binding transcription factor activity"/>
    <property type="evidence" value="ECO:0007669"/>
    <property type="project" value="InterPro"/>
</dbReference>
<evidence type="ECO:0000256" key="3">
    <source>
        <dbReference type="ARBA" id="ARBA00023163"/>
    </source>
</evidence>
<evidence type="ECO:0000313" key="5">
    <source>
        <dbReference type="EMBL" id="SKA77856.1"/>
    </source>
</evidence>
<dbReference type="Proteomes" id="UP000190105">
    <property type="component" value="Unassembled WGS sequence"/>
</dbReference>
<keyword evidence="3" id="KW-0804">Transcription</keyword>
<dbReference type="PROSITE" id="PS01117">
    <property type="entry name" value="HTH_MARR_1"/>
    <property type="match status" value="1"/>
</dbReference>
<organism evidence="5 6">
    <name type="scientific">Caloramator quimbayensis</name>
    <dbReference type="NCBI Taxonomy" id="1147123"/>
    <lineage>
        <taxon>Bacteria</taxon>
        <taxon>Bacillati</taxon>
        <taxon>Bacillota</taxon>
        <taxon>Clostridia</taxon>
        <taxon>Eubacteriales</taxon>
        <taxon>Clostridiaceae</taxon>
        <taxon>Caloramator</taxon>
    </lineage>
</organism>
<dbReference type="PANTHER" id="PTHR42756:SF1">
    <property type="entry name" value="TRANSCRIPTIONAL REPRESSOR OF EMRAB OPERON"/>
    <property type="match status" value="1"/>
</dbReference>